<gene>
    <name evidence="2" type="ORF">HDE69_001411</name>
</gene>
<evidence type="ECO:0000259" key="1">
    <source>
        <dbReference type="PROSITE" id="PS50042"/>
    </source>
</evidence>
<dbReference type="InterPro" id="IPR014710">
    <property type="entry name" value="RmlC-like_jellyroll"/>
</dbReference>
<dbReference type="PROSITE" id="PS50042">
    <property type="entry name" value="CNMP_BINDING_3"/>
    <property type="match status" value="1"/>
</dbReference>
<dbReference type="InterPro" id="IPR000595">
    <property type="entry name" value="cNMP-bd_dom"/>
</dbReference>
<dbReference type="RefSeq" id="WP_183866400.1">
    <property type="nucleotide sequence ID" value="NZ_JACHCF010000003.1"/>
</dbReference>
<feature type="domain" description="Cyclic nucleotide-binding" evidence="1">
    <location>
        <begin position="13"/>
        <end position="113"/>
    </location>
</feature>
<reference evidence="2 3" key="1">
    <citation type="submission" date="2020-08" db="EMBL/GenBank/DDBJ databases">
        <title>Genomic Encyclopedia of Type Strains, Phase IV (KMG-V): Genome sequencing to study the core and pangenomes of soil and plant-associated prokaryotes.</title>
        <authorList>
            <person name="Whitman W."/>
        </authorList>
    </citation>
    <scope>NUCLEOTIDE SEQUENCE [LARGE SCALE GENOMIC DNA]</scope>
    <source>
        <strain evidence="2 3">MP7CTX6</strain>
    </source>
</reference>
<dbReference type="SUPFAM" id="SSF51206">
    <property type="entry name" value="cAMP-binding domain-like"/>
    <property type="match status" value="1"/>
</dbReference>
<protein>
    <submittedName>
        <fullName evidence="2">CRP-like cAMP-binding protein</fullName>
    </submittedName>
</protein>
<evidence type="ECO:0000313" key="2">
    <source>
        <dbReference type="EMBL" id="MBB5620362.1"/>
    </source>
</evidence>
<organism evidence="2 3">
    <name type="scientific">Pedobacter cryoconitis</name>
    <dbReference type="NCBI Taxonomy" id="188932"/>
    <lineage>
        <taxon>Bacteria</taxon>
        <taxon>Pseudomonadati</taxon>
        <taxon>Bacteroidota</taxon>
        <taxon>Sphingobacteriia</taxon>
        <taxon>Sphingobacteriales</taxon>
        <taxon>Sphingobacteriaceae</taxon>
        <taxon>Pedobacter</taxon>
    </lineage>
</organism>
<dbReference type="AlphaFoldDB" id="A0A7W9DIQ5"/>
<proteinExistence type="predicted"/>
<dbReference type="Proteomes" id="UP000537718">
    <property type="component" value="Unassembled WGS sequence"/>
</dbReference>
<dbReference type="Pfam" id="PF00027">
    <property type="entry name" value="cNMP_binding"/>
    <property type="match status" value="1"/>
</dbReference>
<name>A0A7W9DIQ5_9SPHI</name>
<accession>A0A7W9DIQ5</accession>
<sequence length="191" mass="22411">MESLISLFTEKLGLDKKQFDTFYSELQLKTIKKKEYLIREGTVCKFIGFVESGTFRSYVQNTKEEFNNDFYLDHDFVSAYTSFLTQMPTNCNIQALTNSTIYTISYEKLNTLIANDSAFLKLSKHISDTYFIRKCKRETSFLKHSALERFENLSSIYPRIEQRVSQYHIASYLGIEPESLSRLKLLTYINK</sequence>
<dbReference type="EMBL" id="JACHCF010000003">
    <property type="protein sequence ID" value="MBB5620362.1"/>
    <property type="molecule type" value="Genomic_DNA"/>
</dbReference>
<dbReference type="Gene3D" id="2.60.120.10">
    <property type="entry name" value="Jelly Rolls"/>
    <property type="match status" value="1"/>
</dbReference>
<dbReference type="InterPro" id="IPR018490">
    <property type="entry name" value="cNMP-bd_dom_sf"/>
</dbReference>
<evidence type="ECO:0000313" key="3">
    <source>
        <dbReference type="Proteomes" id="UP000537718"/>
    </source>
</evidence>
<dbReference type="CDD" id="cd00038">
    <property type="entry name" value="CAP_ED"/>
    <property type="match status" value="1"/>
</dbReference>
<comment type="caution">
    <text evidence="2">The sequence shown here is derived from an EMBL/GenBank/DDBJ whole genome shotgun (WGS) entry which is preliminary data.</text>
</comment>